<reference evidence="9 10" key="1">
    <citation type="journal article" date="2020" name="bioRxiv">
        <title>Metabolic contributions of an alphaproteobacterial endosymbiont in the apicomplexan Cardiosporidium cionae.</title>
        <authorList>
            <person name="Hunter E.S."/>
            <person name="Paight C.J."/>
            <person name="Lane C.E."/>
        </authorList>
    </citation>
    <scope>NUCLEOTIDE SEQUENCE [LARGE SCALE GENOMIC DNA]</scope>
    <source>
        <strain evidence="9">ESH_2018</strain>
    </source>
</reference>
<keyword evidence="10" id="KW-1185">Reference proteome</keyword>
<evidence type="ECO:0000256" key="3">
    <source>
        <dbReference type="ARBA" id="ARBA00022478"/>
    </source>
</evidence>
<feature type="domain" description="RNA polymerase Rpb1" evidence="8">
    <location>
        <begin position="73"/>
        <end position="304"/>
    </location>
</feature>
<evidence type="ECO:0000256" key="7">
    <source>
        <dbReference type="SAM" id="MobiDB-lite"/>
    </source>
</evidence>
<feature type="compositionally biased region" description="Polar residues" evidence="7">
    <location>
        <begin position="384"/>
        <end position="398"/>
    </location>
</feature>
<dbReference type="InterPro" id="IPR007081">
    <property type="entry name" value="RNA_pol_Rpb1_5"/>
</dbReference>
<gene>
    <name evidence="9" type="ORF">IE077_003415</name>
</gene>
<dbReference type="EMBL" id="JADAQX010000443">
    <property type="protein sequence ID" value="KAF8820220.1"/>
    <property type="molecule type" value="Genomic_DNA"/>
</dbReference>
<evidence type="ECO:0000256" key="6">
    <source>
        <dbReference type="ARBA" id="ARBA00023163"/>
    </source>
</evidence>
<evidence type="ECO:0000313" key="10">
    <source>
        <dbReference type="Proteomes" id="UP000823046"/>
    </source>
</evidence>
<dbReference type="PANTHER" id="PTHR19376">
    <property type="entry name" value="DNA-DIRECTED RNA POLYMERASE"/>
    <property type="match status" value="1"/>
</dbReference>
<proteinExistence type="inferred from homology"/>
<name>A0ABQ7J8A1_9APIC</name>
<keyword evidence="6" id="KW-0804">Transcription</keyword>
<dbReference type="InterPro" id="IPR045867">
    <property type="entry name" value="DNA-dir_RpoC_beta_prime"/>
</dbReference>
<sequence>ERNKRYKDLATVAGLISGGQGTFSTAMAAKEMEEDGYQQKQNYEEKDETHPFKDSELEEDEENNEEASDDEEEEEEISSDQLHQKITLLSKNFDAEETSRIASSSSPLLSSTIEVSPLSSDGMWASKRMIFTALQRMMRPLPWYQFVQDISFCPITWKLNLKFGWPKVKCPYRIDFLSTLVDVLKGIVLQDTPSVANPRIVTGENSMTGSPYELQCEGSDFGWIHQLKASCIDQNRVVSNDIKSVLKYYGIEAARTCIIKELKKVFSVYGIEVNYRHLSLLSDYMTHSGNYCAFNRSGLSYNNSPLLQMSFETSMKFLTAACERGAYDNLRSPAGAIVAGRSPYVGTGISRILSSLTNGKAAATTLSKAMQVSASTTKRKGKSSHNTTASSKMTSISEGPQPAEEVEHVEGATQIRKRRKFKFR</sequence>
<keyword evidence="3" id="KW-0240">DNA-directed RNA polymerase</keyword>
<feature type="region of interest" description="Disordered" evidence="7">
    <location>
        <begin position="29"/>
        <end position="81"/>
    </location>
</feature>
<dbReference type="SUPFAM" id="SSF64484">
    <property type="entry name" value="beta and beta-prime subunits of DNA dependent RNA-polymerase"/>
    <property type="match status" value="1"/>
</dbReference>
<dbReference type="PANTHER" id="PTHR19376:SF11">
    <property type="entry name" value="DNA-DIRECTED RNA POLYMERASE I SUBUNIT RPA1"/>
    <property type="match status" value="1"/>
</dbReference>
<keyword evidence="5" id="KW-0548">Nucleotidyltransferase</keyword>
<comment type="similarity">
    <text evidence="1">Belongs to the RNA polymerase beta' chain family.</text>
</comment>
<feature type="region of interest" description="Disordered" evidence="7">
    <location>
        <begin position="371"/>
        <end position="424"/>
    </location>
</feature>
<feature type="non-terminal residue" evidence="9">
    <location>
        <position position="1"/>
    </location>
</feature>
<feature type="compositionally biased region" description="Basic residues" evidence="7">
    <location>
        <begin position="415"/>
        <end position="424"/>
    </location>
</feature>
<organism evidence="9 10">
    <name type="scientific">Cardiosporidium cionae</name>
    <dbReference type="NCBI Taxonomy" id="476202"/>
    <lineage>
        <taxon>Eukaryota</taxon>
        <taxon>Sar</taxon>
        <taxon>Alveolata</taxon>
        <taxon>Apicomplexa</taxon>
        <taxon>Aconoidasida</taxon>
        <taxon>Nephromycida</taxon>
        <taxon>Cardiosporidium</taxon>
    </lineage>
</organism>
<evidence type="ECO:0000256" key="4">
    <source>
        <dbReference type="ARBA" id="ARBA00022679"/>
    </source>
</evidence>
<dbReference type="Pfam" id="PF04998">
    <property type="entry name" value="RNA_pol_Rpb1_5"/>
    <property type="match status" value="1"/>
</dbReference>
<evidence type="ECO:0000259" key="8">
    <source>
        <dbReference type="Pfam" id="PF04998"/>
    </source>
</evidence>
<evidence type="ECO:0000256" key="1">
    <source>
        <dbReference type="ARBA" id="ARBA00006460"/>
    </source>
</evidence>
<evidence type="ECO:0000256" key="2">
    <source>
        <dbReference type="ARBA" id="ARBA00012418"/>
    </source>
</evidence>
<evidence type="ECO:0000313" key="9">
    <source>
        <dbReference type="EMBL" id="KAF8820220.1"/>
    </source>
</evidence>
<feature type="compositionally biased region" description="Basic and acidic residues" evidence="7">
    <location>
        <begin position="42"/>
        <end position="55"/>
    </location>
</feature>
<evidence type="ECO:0000256" key="5">
    <source>
        <dbReference type="ARBA" id="ARBA00022695"/>
    </source>
</evidence>
<feature type="compositionally biased region" description="Acidic residues" evidence="7">
    <location>
        <begin position="56"/>
        <end position="78"/>
    </location>
</feature>
<comment type="caution">
    <text evidence="9">The sequence shown here is derived from an EMBL/GenBank/DDBJ whole genome shotgun (WGS) entry which is preliminary data.</text>
</comment>
<protein>
    <recommendedName>
        <fullName evidence="2">DNA-directed RNA polymerase</fullName>
        <ecNumber evidence="2">2.7.7.6</ecNumber>
    </recommendedName>
</protein>
<accession>A0ABQ7J8A1</accession>
<keyword evidence="4" id="KW-0808">Transferase</keyword>
<dbReference type="Proteomes" id="UP000823046">
    <property type="component" value="Unassembled WGS sequence"/>
</dbReference>
<dbReference type="EC" id="2.7.7.6" evidence="2"/>